<feature type="domain" description="Protein kinase" evidence="6">
    <location>
        <begin position="6"/>
        <end position="257"/>
    </location>
</feature>
<dbReference type="PANTHER" id="PTHR48012">
    <property type="entry name" value="STERILE20-LIKE KINASE, ISOFORM B-RELATED"/>
    <property type="match status" value="1"/>
</dbReference>
<gene>
    <name evidence="7" type="ORF">M0812_08554</name>
</gene>
<dbReference type="PROSITE" id="PS50011">
    <property type="entry name" value="PROTEIN_KINASE_DOM"/>
    <property type="match status" value="1"/>
</dbReference>
<feature type="region of interest" description="Disordered" evidence="5">
    <location>
        <begin position="358"/>
        <end position="504"/>
    </location>
</feature>
<dbReference type="InterPro" id="IPR011009">
    <property type="entry name" value="Kinase-like_dom_sf"/>
</dbReference>
<feature type="compositionally biased region" description="Basic and acidic residues" evidence="5">
    <location>
        <begin position="358"/>
        <end position="378"/>
    </location>
</feature>
<dbReference type="EC" id="2.7.11.1" evidence="1"/>
<evidence type="ECO:0000313" key="7">
    <source>
        <dbReference type="EMBL" id="KAJ3446019.1"/>
    </source>
</evidence>
<feature type="region of interest" description="Disordered" evidence="5">
    <location>
        <begin position="1046"/>
        <end position="1079"/>
    </location>
</feature>
<dbReference type="GO" id="GO:0004674">
    <property type="term" value="F:protein serine/threonine kinase activity"/>
    <property type="evidence" value="ECO:0007669"/>
    <property type="project" value="UniProtKB-EC"/>
</dbReference>
<feature type="compositionally biased region" description="Basic and acidic residues" evidence="5">
    <location>
        <begin position="263"/>
        <end position="273"/>
    </location>
</feature>
<dbReference type="PANTHER" id="PTHR48012:SF26">
    <property type="entry name" value="SERINE_THREONINE-PROTEIN KINASE DDB_G0283821-RELATED"/>
    <property type="match status" value="1"/>
</dbReference>
<name>A0AAV8A1F3_9EUKA</name>
<proteinExistence type="predicted"/>
<evidence type="ECO:0000313" key="8">
    <source>
        <dbReference type="Proteomes" id="UP001146793"/>
    </source>
</evidence>
<dbReference type="CDD" id="cd06627">
    <property type="entry name" value="STKc_Cdc7_like"/>
    <property type="match status" value="1"/>
</dbReference>
<dbReference type="GO" id="GO:0005737">
    <property type="term" value="C:cytoplasm"/>
    <property type="evidence" value="ECO:0007669"/>
    <property type="project" value="TreeGrafter"/>
</dbReference>
<dbReference type="InterPro" id="IPR050629">
    <property type="entry name" value="STE20/SPS1-PAK"/>
</dbReference>
<feature type="binding site" evidence="4">
    <location>
        <position position="35"/>
    </location>
    <ligand>
        <name>ATP</name>
        <dbReference type="ChEBI" id="CHEBI:30616"/>
    </ligand>
</feature>
<evidence type="ECO:0000256" key="4">
    <source>
        <dbReference type="PROSITE-ProRule" id="PRU10141"/>
    </source>
</evidence>
<evidence type="ECO:0000256" key="3">
    <source>
        <dbReference type="ARBA" id="ARBA00022840"/>
    </source>
</evidence>
<evidence type="ECO:0000256" key="2">
    <source>
        <dbReference type="ARBA" id="ARBA00022741"/>
    </source>
</evidence>
<feature type="compositionally biased region" description="Basic and acidic residues" evidence="5">
    <location>
        <begin position="483"/>
        <end position="503"/>
    </location>
</feature>
<feature type="region of interest" description="Disordered" evidence="5">
    <location>
        <begin position="263"/>
        <end position="305"/>
    </location>
</feature>
<accession>A0AAV8A1F3</accession>
<comment type="caution">
    <text evidence="7">The sequence shown here is derived from an EMBL/GenBank/DDBJ whole genome shotgun (WGS) entry which is preliminary data.</text>
</comment>
<evidence type="ECO:0000256" key="5">
    <source>
        <dbReference type="SAM" id="MobiDB-lite"/>
    </source>
</evidence>
<organism evidence="7 8">
    <name type="scientific">Anaeramoeba flamelloides</name>
    <dbReference type="NCBI Taxonomy" id="1746091"/>
    <lineage>
        <taxon>Eukaryota</taxon>
        <taxon>Metamonada</taxon>
        <taxon>Anaeramoebidae</taxon>
        <taxon>Anaeramoeba</taxon>
    </lineage>
</organism>
<dbReference type="PROSITE" id="PS00107">
    <property type="entry name" value="PROTEIN_KINASE_ATP"/>
    <property type="match status" value="1"/>
</dbReference>
<feature type="compositionally biased region" description="Acidic residues" evidence="5">
    <location>
        <begin position="380"/>
        <end position="391"/>
    </location>
</feature>
<dbReference type="Proteomes" id="UP001146793">
    <property type="component" value="Unassembled WGS sequence"/>
</dbReference>
<evidence type="ECO:0000259" key="6">
    <source>
        <dbReference type="PROSITE" id="PS50011"/>
    </source>
</evidence>
<dbReference type="Pfam" id="PF00069">
    <property type="entry name" value="Pkinase"/>
    <property type="match status" value="1"/>
</dbReference>
<dbReference type="InterPro" id="IPR017441">
    <property type="entry name" value="Protein_kinase_ATP_BS"/>
</dbReference>
<dbReference type="AlphaFoldDB" id="A0AAV8A1F3"/>
<feature type="compositionally biased region" description="Basic and acidic residues" evidence="5">
    <location>
        <begin position="405"/>
        <end position="415"/>
    </location>
</feature>
<keyword evidence="2 4" id="KW-0547">Nucleotide-binding</keyword>
<dbReference type="Gene3D" id="1.10.510.10">
    <property type="entry name" value="Transferase(Phosphotransferase) domain 1"/>
    <property type="match status" value="1"/>
</dbReference>
<dbReference type="SUPFAM" id="SSF48371">
    <property type="entry name" value="ARM repeat"/>
    <property type="match status" value="2"/>
</dbReference>
<feature type="compositionally biased region" description="Acidic residues" evidence="5">
    <location>
        <begin position="274"/>
        <end position="288"/>
    </location>
</feature>
<sequence length="1079" mass="123270">MIIGQYQLGEAIGEGGFGKVYKAINLESGEFVAVKSIPLSRIPKSELSSTLIEIDLLKKLDNPYIVKYLGSAKTKTHLYIILEFIECGSLQKVLKKFKKLTETLVAKYIFQTLKGLVYLHEQGVIHRDIKGANLLSTKEGYIKLTDFGVSTTLGKIDNDSAALGTPYWMAPEVVELQPSATSCDIWSVGCTVIELLTGKPPYFDLAPVQALYKIVQDDCPPIPEGVSPNCRSFLLECFQKDPNLRIGARRLIKHSWMKKAEKDWKKTKDTEKENESDEEDFNFSEEDEIKNQKDQELDSFDSSNDFGDMDGFGDIGNLKPLKLNNQFGKSIRDDLMGGFDELDDDDDEANLTKLKGEINLKNGDGKNRLDLWKEKSNSDETSDSDSDDQDFEQNKKSLKSGTRNNQKDIIKKYEEKDSEESDWGEMIGSGDDKADTKGGINTDFAQKLKNKIKEQKHQTKTVKREKSKDFNSDSEDINFDLESSEKENDKEHTGKNEECERHQRQGRTVISLIESLKPSSTEQNILRVCDNLCVIFQHLPRTKDFLIQYHGVIPILEMLEVENPLILHSILRVVNQIMDNNENIQENLCLVGGVPLIMKFASKNYSNEIREQASQFIHQACMSSSLTLQMFIACRVLPVLVDLLKVNYKNHKPIVLRAIQNINAVFRLQSQTPKNDFCRLFVKAGLLSPLLDVYQRVMEDTEEGMSKVLLNLSKLLFTFSQADTIVKIHFSDNRVLKKLFKLLPNIEDSEILSLMLKSIKNISFLLETQENLVRNGVIKVLIIILNEQKAAKSKRLTEFQILSTMFNLCKVNSKRQEESAKAVIIPHLQQIIYDETSAKHFAFPIICLLAKSSRETRKELAKYDGVNFYMYVLKFGYWRIHALDAIATWLKDSKSVVEPILLNQKKYILTLVKLLTETSTYLLGNILKPFLTIVGLSVDLNKKLTKYGIVPVIKSHLNHKNADVRIDLLKILFSLVKHGDQKIILKEFSFESLKRLKEREKSVIAQNMLGLIQDLIYPSKSNQKSLKKKSDRKAIEEIDIDSFQKKIKRNSGEKEKRNVHKKKKHKHTRKSSKLHSKKH</sequence>
<protein>
    <recommendedName>
        <fullName evidence="1">non-specific serine/threonine protein kinase</fullName>
        <ecNumber evidence="1">2.7.11.1</ecNumber>
    </recommendedName>
</protein>
<dbReference type="InterPro" id="IPR016024">
    <property type="entry name" value="ARM-type_fold"/>
</dbReference>
<dbReference type="SUPFAM" id="SSF56112">
    <property type="entry name" value="Protein kinase-like (PK-like)"/>
    <property type="match status" value="1"/>
</dbReference>
<dbReference type="GO" id="GO:0005524">
    <property type="term" value="F:ATP binding"/>
    <property type="evidence" value="ECO:0007669"/>
    <property type="project" value="UniProtKB-UniRule"/>
</dbReference>
<dbReference type="Gene3D" id="1.25.10.10">
    <property type="entry name" value="Leucine-rich Repeat Variant"/>
    <property type="match status" value="2"/>
</dbReference>
<evidence type="ECO:0000256" key="1">
    <source>
        <dbReference type="ARBA" id="ARBA00012513"/>
    </source>
</evidence>
<feature type="compositionally biased region" description="Basic residues" evidence="5">
    <location>
        <begin position="1057"/>
        <end position="1079"/>
    </location>
</feature>
<reference evidence="7" key="1">
    <citation type="submission" date="2022-08" db="EMBL/GenBank/DDBJ databases">
        <title>Novel sulphate-reducing endosymbionts in the free-living metamonad Anaeramoeba.</title>
        <authorList>
            <person name="Jerlstrom-Hultqvist J."/>
            <person name="Cepicka I."/>
            <person name="Gallot-Lavallee L."/>
            <person name="Salas-Leiva D."/>
            <person name="Curtis B.A."/>
            <person name="Zahonova K."/>
            <person name="Pipaliya S."/>
            <person name="Dacks J."/>
            <person name="Roger A.J."/>
        </authorList>
    </citation>
    <scope>NUCLEOTIDE SEQUENCE</scope>
    <source>
        <strain evidence="7">Busselton2</strain>
    </source>
</reference>
<dbReference type="SMART" id="SM00220">
    <property type="entry name" value="S_TKc"/>
    <property type="match status" value="1"/>
</dbReference>
<feature type="compositionally biased region" description="Basic and acidic residues" evidence="5">
    <location>
        <begin position="451"/>
        <end position="471"/>
    </location>
</feature>
<keyword evidence="3 4" id="KW-0067">ATP-binding</keyword>
<dbReference type="InterPro" id="IPR011989">
    <property type="entry name" value="ARM-like"/>
</dbReference>
<dbReference type="InterPro" id="IPR000719">
    <property type="entry name" value="Prot_kinase_dom"/>
</dbReference>
<dbReference type="EMBL" id="JANTQA010000021">
    <property type="protein sequence ID" value="KAJ3446019.1"/>
    <property type="molecule type" value="Genomic_DNA"/>
</dbReference>